<gene>
    <name evidence="3" type="ORF">AVEN_177953_1</name>
    <name evidence="4" type="ORF">AVEN_227844_1</name>
    <name evidence="1" type="ORF">AVEN_228420_1</name>
    <name evidence="2" type="ORF">AVEN_32937_1</name>
</gene>
<evidence type="ECO:0000313" key="2">
    <source>
        <dbReference type="EMBL" id="GBM40058.1"/>
    </source>
</evidence>
<dbReference type="AlphaFoldDB" id="A0A4Y2FFB5"/>
<organism evidence="3 5">
    <name type="scientific">Araneus ventricosus</name>
    <name type="common">Orbweaver spider</name>
    <name type="synonym">Epeira ventricosa</name>
    <dbReference type="NCBI Taxonomy" id="182803"/>
    <lineage>
        <taxon>Eukaryota</taxon>
        <taxon>Metazoa</taxon>
        <taxon>Ecdysozoa</taxon>
        <taxon>Arthropoda</taxon>
        <taxon>Chelicerata</taxon>
        <taxon>Arachnida</taxon>
        <taxon>Araneae</taxon>
        <taxon>Araneomorphae</taxon>
        <taxon>Entelegynae</taxon>
        <taxon>Araneoidea</taxon>
        <taxon>Araneidae</taxon>
        <taxon>Araneus</taxon>
    </lineage>
</organism>
<evidence type="ECO:0000313" key="5">
    <source>
        <dbReference type="Proteomes" id="UP000499080"/>
    </source>
</evidence>
<reference evidence="3 5" key="1">
    <citation type="journal article" date="2019" name="Sci. Rep.">
        <title>Orb-weaving spider Araneus ventricosus genome elucidates the spidroin gene catalogue.</title>
        <authorList>
            <person name="Kono N."/>
            <person name="Nakamura H."/>
            <person name="Ohtoshi R."/>
            <person name="Moran D.A.P."/>
            <person name="Shinohara A."/>
            <person name="Yoshida Y."/>
            <person name="Fujiwara M."/>
            <person name="Mori M."/>
            <person name="Tomita M."/>
            <person name="Arakawa K."/>
        </authorList>
    </citation>
    <scope>NUCLEOTIDE SEQUENCE [LARGE SCALE GENOMIC DNA]</scope>
</reference>
<dbReference type="EMBL" id="BGPR01095909">
    <property type="protein sequence ID" value="GBM40211.1"/>
    <property type="molecule type" value="Genomic_DNA"/>
</dbReference>
<evidence type="ECO:0000313" key="3">
    <source>
        <dbReference type="EMBL" id="GBM40082.1"/>
    </source>
</evidence>
<dbReference type="EMBL" id="BGPR01095873">
    <property type="protein sequence ID" value="GBM40082.1"/>
    <property type="molecule type" value="Genomic_DNA"/>
</dbReference>
<protein>
    <submittedName>
        <fullName evidence="3">Uncharacterized protein</fullName>
    </submittedName>
</protein>
<evidence type="ECO:0000313" key="4">
    <source>
        <dbReference type="EMBL" id="GBM40211.1"/>
    </source>
</evidence>
<keyword evidence="5" id="KW-1185">Reference proteome</keyword>
<dbReference type="EMBL" id="BGPR01095860">
    <property type="protein sequence ID" value="GBM40044.1"/>
    <property type="molecule type" value="Genomic_DNA"/>
</dbReference>
<evidence type="ECO:0000313" key="1">
    <source>
        <dbReference type="EMBL" id="GBM40044.1"/>
    </source>
</evidence>
<sequence length="108" mass="11731">MPTRLSSLYSKAKHKIHHQGCRRGCCAPHVGANWYTLFTQRAIQLVDKGRSEDNLRGSSLRSSPCTADRAHLVGQTMLPCRANHAPLSGKPCSPVGQILTPLLSTLLG</sequence>
<comment type="caution">
    <text evidence="3">The sequence shown here is derived from an EMBL/GenBank/DDBJ whole genome shotgun (WGS) entry which is preliminary data.</text>
</comment>
<proteinExistence type="predicted"/>
<accession>A0A4Y2FFB5</accession>
<name>A0A4Y2FFB5_ARAVE</name>
<dbReference type="EMBL" id="BGPR01095865">
    <property type="protein sequence ID" value="GBM40058.1"/>
    <property type="molecule type" value="Genomic_DNA"/>
</dbReference>
<dbReference type="Proteomes" id="UP000499080">
    <property type="component" value="Unassembled WGS sequence"/>
</dbReference>